<evidence type="ECO:0000256" key="1">
    <source>
        <dbReference type="SAM" id="SignalP"/>
    </source>
</evidence>
<dbReference type="EMBL" id="LR812090">
    <property type="protein sequence ID" value="CAB9494475.1"/>
    <property type="molecule type" value="Genomic_DNA"/>
</dbReference>
<dbReference type="AlphaFoldDB" id="A0A6T9Y519"/>
<dbReference type="Proteomes" id="UP000509458">
    <property type="component" value="Chromosome"/>
</dbReference>
<feature type="signal peptide" evidence="1">
    <location>
        <begin position="1"/>
        <end position="22"/>
    </location>
</feature>
<evidence type="ECO:0000313" key="3">
    <source>
        <dbReference type="Proteomes" id="UP000509458"/>
    </source>
</evidence>
<name>A0A6T9Y519_ALTMA</name>
<feature type="chain" id="PRO_5029830987" description="Lipoprotein" evidence="1">
    <location>
        <begin position="23"/>
        <end position="248"/>
    </location>
</feature>
<reference evidence="2 3" key="1">
    <citation type="submission" date="2020-06" db="EMBL/GenBank/DDBJ databases">
        <authorList>
            <person name="Duchaud E."/>
        </authorList>
    </citation>
    <scope>NUCLEOTIDE SEQUENCE [LARGE SCALE GENOMIC DNA]</scope>
    <source>
        <strain evidence="2">Alteromonas fortis</strain>
    </source>
</reference>
<evidence type="ECO:0008006" key="4">
    <source>
        <dbReference type="Google" id="ProtNLM"/>
    </source>
</evidence>
<sequence>MIFNKKSIFVVVWVLFSLHALANNSSIKRSESVGVVSGILASKTSIAEIPLMYNSSRENMARAYGLKAQYPLELFLGNSSYRSCRMYYKDESYTAEEYITFVNKYAGASIELSGVQRHYGAGGLQCTFTGFKVLASAEDVAKKKAEQKKAQQDKVVVAGDHVIGDMRVSMLKLMPEFALFRLLDEDGKPVKDPKHECGNRIYIDPVIDRGVIYAFRAELNKYANRAILKNVKMMNGKCIAEKVVPLSL</sequence>
<organism evidence="2 3">
    <name type="scientific">Alteromonas macleodii</name>
    <name type="common">Pseudoalteromonas macleodii</name>
    <dbReference type="NCBI Taxonomy" id="28108"/>
    <lineage>
        <taxon>Bacteria</taxon>
        <taxon>Pseudomonadati</taxon>
        <taxon>Pseudomonadota</taxon>
        <taxon>Gammaproteobacteria</taxon>
        <taxon>Alteromonadales</taxon>
        <taxon>Alteromonadaceae</taxon>
        <taxon>Alteromonas/Salinimonas group</taxon>
        <taxon>Alteromonas</taxon>
    </lineage>
</organism>
<protein>
    <recommendedName>
        <fullName evidence="4">Lipoprotein</fullName>
    </recommendedName>
</protein>
<proteinExistence type="predicted"/>
<evidence type="ECO:0000313" key="2">
    <source>
        <dbReference type="EMBL" id="CAB9494475.1"/>
    </source>
</evidence>
<dbReference type="RefSeq" id="WP_179983830.1">
    <property type="nucleotide sequence ID" value="NZ_LR812090.1"/>
</dbReference>
<accession>A0A6T9Y519</accession>
<gene>
    <name evidence="2" type="ORF">ALFOR1_31463</name>
</gene>
<keyword evidence="1" id="KW-0732">Signal</keyword>